<dbReference type="GeneID" id="111285780"/>
<reference evidence="4" key="1">
    <citation type="submission" date="2025-08" db="UniProtKB">
        <authorList>
            <consortium name="RefSeq"/>
        </authorList>
    </citation>
    <scope>IDENTIFICATION</scope>
    <source>
        <tissue evidence="4">Fruit stalk</tissue>
    </source>
</reference>
<dbReference type="InterPro" id="IPR013087">
    <property type="entry name" value="Znf_C2H2_type"/>
</dbReference>
<dbReference type="InterPro" id="IPR044303">
    <property type="entry name" value="ZAT1/4/9"/>
</dbReference>
<dbReference type="Pfam" id="PF13912">
    <property type="entry name" value="zf-C2H2_6"/>
    <property type="match status" value="3"/>
</dbReference>
<dbReference type="Gene3D" id="3.30.160.60">
    <property type="entry name" value="Classic Zinc Finger"/>
    <property type="match status" value="1"/>
</dbReference>
<dbReference type="SMART" id="SM00355">
    <property type="entry name" value="ZnF_C2H2"/>
    <property type="match status" value="3"/>
</dbReference>
<evidence type="ECO:0000313" key="3">
    <source>
        <dbReference type="Proteomes" id="UP000515121"/>
    </source>
</evidence>
<keyword evidence="1" id="KW-0862">Zinc</keyword>
<dbReference type="PROSITE" id="PS00028">
    <property type="entry name" value="ZINC_FINGER_C2H2_1"/>
    <property type="match status" value="3"/>
</dbReference>
<name>A0A6P5XSA3_DURZI</name>
<dbReference type="PANTHER" id="PTHR46326">
    <property type="entry name" value="ZINC FINGER PROTEIN ZAT1-RELATED"/>
    <property type="match status" value="1"/>
</dbReference>
<dbReference type="AlphaFoldDB" id="A0A6P5XSA3"/>
<evidence type="ECO:0000313" key="4">
    <source>
        <dbReference type="RefSeq" id="XP_022731119.1"/>
    </source>
</evidence>
<feature type="domain" description="C2H2-type" evidence="2">
    <location>
        <begin position="176"/>
        <end position="203"/>
    </location>
</feature>
<protein>
    <submittedName>
        <fullName evidence="4">Zinc finger protein ZAT9-like</fullName>
    </submittedName>
</protein>
<dbReference type="PANTHER" id="PTHR46326:SF10">
    <property type="entry name" value="C2H2 AND C2HC ZINC FINGER PROTEIN"/>
    <property type="match status" value="1"/>
</dbReference>
<keyword evidence="1" id="KW-0863">Zinc-finger</keyword>
<feature type="domain" description="C2H2-type" evidence="2">
    <location>
        <begin position="227"/>
        <end position="254"/>
    </location>
</feature>
<keyword evidence="3" id="KW-1185">Reference proteome</keyword>
<dbReference type="RefSeq" id="XP_022731119.1">
    <property type="nucleotide sequence ID" value="XM_022875384.1"/>
</dbReference>
<dbReference type="OrthoDB" id="654211at2759"/>
<dbReference type="Proteomes" id="UP000515121">
    <property type="component" value="Unplaced"/>
</dbReference>
<keyword evidence="1" id="KW-0479">Metal-binding</keyword>
<dbReference type="PROSITE" id="PS50157">
    <property type="entry name" value="ZINC_FINGER_C2H2_2"/>
    <property type="match status" value="3"/>
</dbReference>
<evidence type="ECO:0000259" key="2">
    <source>
        <dbReference type="PROSITE" id="PS50157"/>
    </source>
</evidence>
<evidence type="ECO:0000256" key="1">
    <source>
        <dbReference type="PROSITE-ProRule" id="PRU00042"/>
    </source>
</evidence>
<dbReference type="InterPro" id="IPR036236">
    <property type="entry name" value="Znf_C2H2_sf"/>
</dbReference>
<organism evidence="3 4">
    <name type="scientific">Durio zibethinus</name>
    <name type="common">Durian</name>
    <dbReference type="NCBI Taxonomy" id="66656"/>
    <lineage>
        <taxon>Eukaryota</taxon>
        <taxon>Viridiplantae</taxon>
        <taxon>Streptophyta</taxon>
        <taxon>Embryophyta</taxon>
        <taxon>Tracheophyta</taxon>
        <taxon>Spermatophyta</taxon>
        <taxon>Magnoliopsida</taxon>
        <taxon>eudicotyledons</taxon>
        <taxon>Gunneridae</taxon>
        <taxon>Pentapetalae</taxon>
        <taxon>rosids</taxon>
        <taxon>malvids</taxon>
        <taxon>Malvales</taxon>
        <taxon>Malvaceae</taxon>
        <taxon>Helicteroideae</taxon>
        <taxon>Durio</taxon>
    </lineage>
</organism>
<dbReference type="GO" id="GO:0008270">
    <property type="term" value="F:zinc ion binding"/>
    <property type="evidence" value="ECO:0007669"/>
    <property type="project" value="UniProtKB-KW"/>
</dbReference>
<proteinExistence type="predicted"/>
<dbReference type="SUPFAM" id="SSF57667">
    <property type="entry name" value="beta-beta-alpha zinc fingers"/>
    <property type="match status" value="2"/>
</dbReference>
<feature type="domain" description="C2H2-type" evidence="2">
    <location>
        <begin position="6"/>
        <end position="33"/>
    </location>
</feature>
<dbReference type="KEGG" id="dzi:111285780"/>
<accession>A0A6P5XSA3</accession>
<gene>
    <name evidence="4" type="primary">LOC111285780</name>
</gene>
<sequence>MEKRHTICKICNRRFANGKALGGHMRSHFAKHPIPPKLTLPFSFSNPPESNSSSALSCPSSEINHSYRSVNHEVFSEVEFSRNPFGRRSKRFLNKAGSSSSIILSALPDETLSDEDAAMCLLMLSRDKRTSKQYKKELDYEYYGDDNDGENLDEEEKNDELFCVTNIKSHSTHPKYKCQTCNKSFKSHQALGGHRASHKNKQVIRAKADEREVSAGGYHQIHQKRIFKCPFCDKMFQSGQALGGHQKVHFSNLPVAHSKTTSFTIQLVDLNLPASGEGDDDDDDEVRLVENSTASNNGEM</sequence>
<dbReference type="GO" id="GO:0006355">
    <property type="term" value="P:regulation of DNA-templated transcription"/>
    <property type="evidence" value="ECO:0007669"/>
    <property type="project" value="InterPro"/>
</dbReference>